<dbReference type="InterPro" id="IPR036249">
    <property type="entry name" value="Thioredoxin-like_sf"/>
</dbReference>
<dbReference type="EMBL" id="FOSQ01000001">
    <property type="protein sequence ID" value="SFK26306.1"/>
    <property type="molecule type" value="Genomic_DNA"/>
</dbReference>
<dbReference type="Proteomes" id="UP000199473">
    <property type="component" value="Unassembled WGS sequence"/>
</dbReference>
<feature type="domain" description="Thioredoxin" evidence="6">
    <location>
        <begin position="17"/>
        <end position="249"/>
    </location>
</feature>
<keyword evidence="1 5" id="KW-0732">Signal</keyword>
<dbReference type="Pfam" id="PF01323">
    <property type="entry name" value="DSBA"/>
    <property type="match status" value="1"/>
</dbReference>
<dbReference type="CDD" id="cd03023">
    <property type="entry name" value="DsbA_Com1_like"/>
    <property type="match status" value="1"/>
</dbReference>
<keyword evidence="3" id="KW-1015">Disulfide bond</keyword>
<evidence type="ECO:0000313" key="8">
    <source>
        <dbReference type="Proteomes" id="UP000199473"/>
    </source>
</evidence>
<dbReference type="InterPro" id="IPR013766">
    <property type="entry name" value="Thioredoxin_domain"/>
</dbReference>
<dbReference type="AlphaFoldDB" id="A0A1I3Y4Y2"/>
<keyword evidence="4" id="KW-0676">Redox-active center</keyword>
<evidence type="ECO:0000256" key="3">
    <source>
        <dbReference type="ARBA" id="ARBA00023157"/>
    </source>
</evidence>
<sequence length="254" mass="27486">MTRSLLRPVLALCLVLIAGGAPAQAQEAPAFTAGQRAEILGILRQALREDPSIIREALAGLEEADRRDRSEAQRAAIAGNADALFRDAADPSKGNARGDITIVEFFDARCGYCKQLQPAMDALLRRDPNVRVVLKDLPILGPNSVLASRALLAAQRQGRYVPLYDALLSLRTEPTEAVLRQQAERAGLDWSRLRRDMDDPAIGARIERNLALAQRLGIEGTPALIIGNTLVPGAIELPALERLVAEARAALNPR</sequence>
<gene>
    <name evidence="7" type="ORF">SAMN02745775_101924</name>
</gene>
<dbReference type="Gene3D" id="3.40.30.10">
    <property type="entry name" value="Glutaredoxin"/>
    <property type="match status" value="1"/>
</dbReference>
<dbReference type="SUPFAM" id="SSF52833">
    <property type="entry name" value="Thioredoxin-like"/>
    <property type="match status" value="1"/>
</dbReference>
<dbReference type="PANTHER" id="PTHR13887">
    <property type="entry name" value="GLUTATHIONE S-TRANSFERASE KAPPA"/>
    <property type="match status" value="1"/>
</dbReference>
<evidence type="ECO:0000256" key="5">
    <source>
        <dbReference type="SAM" id="SignalP"/>
    </source>
</evidence>
<keyword evidence="7" id="KW-0413">Isomerase</keyword>
<dbReference type="GO" id="GO:0016491">
    <property type="term" value="F:oxidoreductase activity"/>
    <property type="evidence" value="ECO:0007669"/>
    <property type="project" value="UniProtKB-KW"/>
</dbReference>
<evidence type="ECO:0000256" key="2">
    <source>
        <dbReference type="ARBA" id="ARBA00023002"/>
    </source>
</evidence>
<organism evidence="7 8">
    <name type="scientific">Falsiroseomonas stagni DSM 19981</name>
    <dbReference type="NCBI Taxonomy" id="1123062"/>
    <lineage>
        <taxon>Bacteria</taxon>
        <taxon>Pseudomonadati</taxon>
        <taxon>Pseudomonadota</taxon>
        <taxon>Alphaproteobacteria</taxon>
        <taxon>Acetobacterales</taxon>
        <taxon>Roseomonadaceae</taxon>
        <taxon>Falsiroseomonas</taxon>
    </lineage>
</organism>
<accession>A0A1I3Y4Y2</accession>
<dbReference type="InterPro" id="IPR001853">
    <property type="entry name" value="DSBA-like_thioredoxin_dom"/>
</dbReference>
<evidence type="ECO:0000256" key="4">
    <source>
        <dbReference type="ARBA" id="ARBA00023284"/>
    </source>
</evidence>
<dbReference type="STRING" id="1123062.SAMN02745775_101924"/>
<keyword evidence="2" id="KW-0560">Oxidoreductase</keyword>
<protein>
    <submittedName>
        <fullName evidence="7">Protein-disulfide isomerase</fullName>
    </submittedName>
</protein>
<dbReference type="PANTHER" id="PTHR13887:SF14">
    <property type="entry name" value="DISULFIDE BOND FORMATION PROTEIN D"/>
    <property type="match status" value="1"/>
</dbReference>
<name>A0A1I3Y4Y2_9PROT</name>
<keyword evidence="8" id="KW-1185">Reference proteome</keyword>
<evidence type="ECO:0000259" key="6">
    <source>
        <dbReference type="PROSITE" id="PS51352"/>
    </source>
</evidence>
<feature type="signal peptide" evidence="5">
    <location>
        <begin position="1"/>
        <end position="25"/>
    </location>
</feature>
<dbReference type="RefSeq" id="WP_092956082.1">
    <property type="nucleotide sequence ID" value="NZ_FOSQ01000001.1"/>
</dbReference>
<evidence type="ECO:0000313" key="7">
    <source>
        <dbReference type="EMBL" id="SFK26306.1"/>
    </source>
</evidence>
<proteinExistence type="predicted"/>
<dbReference type="OrthoDB" id="9780147at2"/>
<reference evidence="7 8" key="1">
    <citation type="submission" date="2016-10" db="EMBL/GenBank/DDBJ databases">
        <authorList>
            <person name="de Groot N.N."/>
        </authorList>
    </citation>
    <scope>NUCLEOTIDE SEQUENCE [LARGE SCALE GENOMIC DNA]</scope>
    <source>
        <strain evidence="7 8">DSM 19981</strain>
    </source>
</reference>
<dbReference type="PROSITE" id="PS51352">
    <property type="entry name" value="THIOREDOXIN_2"/>
    <property type="match status" value="1"/>
</dbReference>
<dbReference type="GO" id="GO:0016853">
    <property type="term" value="F:isomerase activity"/>
    <property type="evidence" value="ECO:0007669"/>
    <property type="project" value="UniProtKB-KW"/>
</dbReference>
<feature type="chain" id="PRO_5011641607" evidence="5">
    <location>
        <begin position="26"/>
        <end position="254"/>
    </location>
</feature>
<evidence type="ECO:0000256" key="1">
    <source>
        <dbReference type="ARBA" id="ARBA00022729"/>
    </source>
</evidence>